<name>A0A8H6HV21_9AGAR</name>
<feature type="compositionally biased region" description="Acidic residues" evidence="1">
    <location>
        <begin position="238"/>
        <end position="250"/>
    </location>
</feature>
<keyword evidence="3" id="KW-1185">Reference proteome</keyword>
<sequence length="289" mass="32044">MGKTPTYEAILLSPPVFITATNQSGLKKLYPLFKDKNSDAQLLQCETCGSFFQLPGNRSLIKLEKHIASKRCSRMKSKKAKWRLETQIRAEATAALETSGLQHNRPAALTRIEKRVSRVLDQPQPQPVVQAQSLINSASGTISFSVPLNPRSYGVKYPGFERVFRLNTVTLVPPPPEREVCRVADPSTPPNTPPPGPPGLFTTQLMAGATPFGLQPLEGGSHSRPSSNDRQGSPDTELSSDSESESEECDEPRRYRVVTVQERELDISDTEVEDIRRRINAHSKRRNAT</sequence>
<reference evidence="2 3" key="1">
    <citation type="submission" date="2020-07" db="EMBL/GenBank/DDBJ databases">
        <title>Comparative genomics of pyrophilous fungi reveals a link between fire events and developmental genes.</title>
        <authorList>
            <consortium name="DOE Joint Genome Institute"/>
            <person name="Steindorff A.S."/>
            <person name="Carver A."/>
            <person name="Calhoun S."/>
            <person name="Stillman K."/>
            <person name="Liu H."/>
            <person name="Lipzen A."/>
            <person name="Pangilinan J."/>
            <person name="Labutti K."/>
            <person name="Bruns T.D."/>
            <person name="Grigoriev I.V."/>
        </authorList>
    </citation>
    <scope>NUCLEOTIDE SEQUENCE [LARGE SCALE GENOMIC DNA]</scope>
    <source>
        <strain evidence="2 3">CBS 144469</strain>
    </source>
</reference>
<feature type="compositionally biased region" description="Pro residues" evidence="1">
    <location>
        <begin position="187"/>
        <end position="198"/>
    </location>
</feature>
<feature type="region of interest" description="Disordered" evidence="1">
    <location>
        <begin position="174"/>
        <end position="256"/>
    </location>
</feature>
<evidence type="ECO:0000256" key="1">
    <source>
        <dbReference type="SAM" id="MobiDB-lite"/>
    </source>
</evidence>
<dbReference type="AlphaFoldDB" id="A0A8H6HV21"/>
<proteinExistence type="predicted"/>
<dbReference type="OrthoDB" id="3061806at2759"/>
<protein>
    <submittedName>
        <fullName evidence="2">Uncharacterized protein</fullName>
    </submittedName>
</protein>
<dbReference type="EMBL" id="JACGCI010000041">
    <property type="protein sequence ID" value="KAF6753134.1"/>
    <property type="molecule type" value="Genomic_DNA"/>
</dbReference>
<evidence type="ECO:0000313" key="2">
    <source>
        <dbReference type="EMBL" id="KAF6753134.1"/>
    </source>
</evidence>
<gene>
    <name evidence="2" type="ORF">DFP72DRAFT_1131699</name>
</gene>
<organism evidence="2 3">
    <name type="scientific">Ephemerocybe angulata</name>
    <dbReference type="NCBI Taxonomy" id="980116"/>
    <lineage>
        <taxon>Eukaryota</taxon>
        <taxon>Fungi</taxon>
        <taxon>Dikarya</taxon>
        <taxon>Basidiomycota</taxon>
        <taxon>Agaricomycotina</taxon>
        <taxon>Agaricomycetes</taxon>
        <taxon>Agaricomycetidae</taxon>
        <taxon>Agaricales</taxon>
        <taxon>Agaricineae</taxon>
        <taxon>Psathyrellaceae</taxon>
        <taxon>Ephemerocybe</taxon>
    </lineage>
</organism>
<dbReference type="Proteomes" id="UP000521943">
    <property type="component" value="Unassembled WGS sequence"/>
</dbReference>
<evidence type="ECO:0000313" key="3">
    <source>
        <dbReference type="Proteomes" id="UP000521943"/>
    </source>
</evidence>
<comment type="caution">
    <text evidence="2">The sequence shown here is derived from an EMBL/GenBank/DDBJ whole genome shotgun (WGS) entry which is preliminary data.</text>
</comment>
<accession>A0A8H6HV21</accession>